<evidence type="ECO:0000313" key="1">
    <source>
        <dbReference type="EMBL" id="QJA66147.1"/>
    </source>
</evidence>
<dbReference type="EMBL" id="MT141550">
    <property type="protein sequence ID" value="QJA66147.1"/>
    <property type="molecule type" value="Genomic_DNA"/>
</dbReference>
<dbReference type="AlphaFoldDB" id="A0A6M3JAY8"/>
<sequence length="61" mass="6771">MLISAGGCNGISAAAYYEQRVMPLPAIIVGKISQETYQLEEDKYKAEKESGAWFVETNELK</sequence>
<accession>A0A6M3JAY8</accession>
<proteinExistence type="predicted"/>
<name>A0A6M3JAY8_9ZZZZ</name>
<organism evidence="1">
    <name type="scientific">viral metagenome</name>
    <dbReference type="NCBI Taxonomy" id="1070528"/>
    <lineage>
        <taxon>unclassified sequences</taxon>
        <taxon>metagenomes</taxon>
        <taxon>organismal metagenomes</taxon>
    </lineage>
</organism>
<protein>
    <submittedName>
        <fullName evidence="1">Uncharacterized protein</fullName>
    </submittedName>
</protein>
<reference evidence="1" key="1">
    <citation type="submission" date="2020-03" db="EMBL/GenBank/DDBJ databases">
        <title>The deep terrestrial virosphere.</title>
        <authorList>
            <person name="Holmfeldt K."/>
            <person name="Nilsson E."/>
            <person name="Simone D."/>
            <person name="Lopez-Fernandez M."/>
            <person name="Wu X."/>
            <person name="de Brujin I."/>
            <person name="Lundin D."/>
            <person name="Andersson A."/>
            <person name="Bertilsson S."/>
            <person name="Dopson M."/>
        </authorList>
    </citation>
    <scope>NUCLEOTIDE SEQUENCE</scope>
    <source>
        <strain evidence="1">MM415B00360</strain>
    </source>
</reference>
<gene>
    <name evidence="1" type="ORF">MM415B00360_0009</name>
</gene>